<feature type="non-terminal residue" evidence="2">
    <location>
        <position position="1"/>
    </location>
</feature>
<feature type="domain" description="GGDEF" evidence="1">
    <location>
        <begin position="1"/>
        <end position="79"/>
    </location>
</feature>
<dbReference type="PANTHER" id="PTHR45138:SF9">
    <property type="entry name" value="DIGUANYLATE CYCLASE DGCM-RELATED"/>
    <property type="match status" value="1"/>
</dbReference>
<sequence>LLSHTSIDRAMAVCERIREQLVVDIAHACRPGHRVTMSVGIASIDADSPASGNALVAMADQALYDAKARGKDRIILFADIEDPSSVLGS</sequence>
<dbReference type="InterPro" id="IPR000160">
    <property type="entry name" value="GGDEF_dom"/>
</dbReference>
<name>X0Y7U3_9ZZZZ</name>
<reference evidence="2" key="1">
    <citation type="journal article" date="2014" name="Front. Microbiol.">
        <title>High frequency of phylogenetically diverse reductive dehalogenase-homologous genes in deep subseafloor sedimentary metagenomes.</title>
        <authorList>
            <person name="Kawai M."/>
            <person name="Futagami T."/>
            <person name="Toyoda A."/>
            <person name="Takaki Y."/>
            <person name="Nishi S."/>
            <person name="Hori S."/>
            <person name="Arai W."/>
            <person name="Tsubouchi T."/>
            <person name="Morono Y."/>
            <person name="Uchiyama I."/>
            <person name="Ito T."/>
            <person name="Fujiyama A."/>
            <person name="Inagaki F."/>
            <person name="Takami H."/>
        </authorList>
    </citation>
    <scope>NUCLEOTIDE SEQUENCE</scope>
    <source>
        <strain evidence="2">Expedition CK06-06</strain>
    </source>
</reference>
<dbReference type="SUPFAM" id="SSF55073">
    <property type="entry name" value="Nucleotide cyclase"/>
    <property type="match status" value="1"/>
</dbReference>
<dbReference type="GO" id="GO:0043709">
    <property type="term" value="P:cell adhesion involved in single-species biofilm formation"/>
    <property type="evidence" value="ECO:0007669"/>
    <property type="project" value="TreeGrafter"/>
</dbReference>
<dbReference type="AlphaFoldDB" id="X0Y7U3"/>
<dbReference type="EMBL" id="BARS01055175">
    <property type="protein sequence ID" value="GAG43367.1"/>
    <property type="molecule type" value="Genomic_DNA"/>
</dbReference>
<dbReference type="InterPro" id="IPR050469">
    <property type="entry name" value="Diguanylate_Cyclase"/>
</dbReference>
<dbReference type="Pfam" id="PF00990">
    <property type="entry name" value="GGDEF"/>
    <property type="match status" value="1"/>
</dbReference>
<dbReference type="PANTHER" id="PTHR45138">
    <property type="entry name" value="REGULATORY COMPONENTS OF SENSORY TRANSDUCTION SYSTEM"/>
    <property type="match status" value="1"/>
</dbReference>
<proteinExistence type="predicted"/>
<gene>
    <name evidence="2" type="ORF">S01H1_81529</name>
</gene>
<dbReference type="InterPro" id="IPR029787">
    <property type="entry name" value="Nucleotide_cyclase"/>
</dbReference>
<evidence type="ECO:0000313" key="2">
    <source>
        <dbReference type="EMBL" id="GAG43367.1"/>
    </source>
</evidence>
<comment type="caution">
    <text evidence="2">The sequence shown here is derived from an EMBL/GenBank/DDBJ whole genome shotgun (WGS) entry which is preliminary data.</text>
</comment>
<dbReference type="Gene3D" id="3.30.70.270">
    <property type="match status" value="1"/>
</dbReference>
<dbReference type="PROSITE" id="PS50887">
    <property type="entry name" value="GGDEF"/>
    <property type="match status" value="1"/>
</dbReference>
<evidence type="ECO:0000259" key="1">
    <source>
        <dbReference type="PROSITE" id="PS50887"/>
    </source>
</evidence>
<accession>X0Y7U3</accession>
<dbReference type="GO" id="GO:0005886">
    <property type="term" value="C:plasma membrane"/>
    <property type="evidence" value="ECO:0007669"/>
    <property type="project" value="TreeGrafter"/>
</dbReference>
<dbReference type="GO" id="GO:1902201">
    <property type="term" value="P:negative regulation of bacterial-type flagellum-dependent cell motility"/>
    <property type="evidence" value="ECO:0007669"/>
    <property type="project" value="TreeGrafter"/>
</dbReference>
<dbReference type="InterPro" id="IPR043128">
    <property type="entry name" value="Rev_trsase/Diguanyl_cyclase"/>
</dbReference>
<protein>
    <recommendedName>
        <fullName evidence="1">GGDEF domain-containing protein</fullName>
    </recommendedName>
</protein>
<dbReference type="GO" id="GO:0052621">
    <property type="term" value="F:diguanylate cyclase activity"/>
    <property type="evidence" value="ECO:0007669"/>
    <property type="project" value="TreeGrafter"/>
</dbReference>
<organism evidence="2">
    <name type="scientific">marine sediment metagenome</name>
    <dbReference type="NCBI Taxonomy" id="412755"/>
    <lineage>
        <taxon>unclassified sequences</taxon>
        <taxon>metagenomes</taxon>
        <taxon>ecological metagenomes</taxon>
    </lineage>
</organism>